<evidence type="ECO:0000256" key="4">
    <source>
        <dbReference type="ARBA" id="ARBA00023136"/>
    </source>
</evidence>
<dbReference type="PANTHER" id="PTHR23112:SF37">
    <property type="entry name" value="G PROTEIN-COUPLED RECEPTOR GPR1"/>
    <property type="match status" value="1"/>
</dbReference>
<keyword evidence="3 6" id="KW-1133">Transmembrane helix</keyword>
<feature type="region of interest" description="Disordered" evidence="5">
    <location>
        <begin position="348"/>
        <end position="423"/>
    </location>
</feature>
<dbReference type="Gene3D" id="1.20.1070.10">
    <property type="entry name" value="Rhodopsin 7-helix transmembrane proteins"/>
    <property type="match status" value="1"/>
</dbReference>
<evidence type="ECO:0000256" key="2">
    <source>
        <dbReference type="ARBA" id="ARBA00022692"/>
    </source>
</evidence>
<protein>
    <submittedName>
        <fullName evidence="7">Uncharacterized protein</fullName>
    </submittedName>
</protein>
<dbReference type="GO" id="GO:0007189">
    <property type="term" value="P:adenylate cyclase-activating G protein-coupled receptor signaling pathway"/>
    <property type="evidence" value="ECO:0007669"/>
    <property type="project" value="TreeGrafter"/>
</dbReference>
<evidence type="ECO:0000256" key="3">
    <source>
        <dbReference type="ARBA" id="ARBA00022989"/>
    </source>
</evidence>
<dbReference type="AlphaFoldDB" id="A0A4Y7QMU7"/>
<proteinExistence type="predicted"/>
<feature type="transmembrane region" description="Helical" evidence="6">
    <location>
        <begin position="226"/>
        <end position="252"/>
    </location>
</feature>
<feature type="transmembrane region" description="Helical" evidence="6">
    <location>
        <begin position="286"/>
        <end position="306"/>
    </location>
</feature>
<dbReference type="OrthoDB" id="100006at2759"/>
<evidence type="ECO:0000313" key="8">
    <source>
        <dbReference type="Proteomes" id="UP000294933"/>
    </source>
</evidence>
<feature type="compositionally biased region" description="Acidic residues" evidence="5">
    <location>
        <begin position="388"/>
        <end position="399"/>
    </location>
</feature>
<keyword evidence="2 6" id="KW-0812">Transmembrane</keyword>
<keyword evidence="4 6" id="KW-0472">Membrane</keyword>
<accession>A0A4Y7QMU7</accession>
<evidence type="ECO:0000313" key="7">
    <source>
        <dbReference type="EMBL" id="TDL28696.1"/>
    </source>
</evidence>
<feature type="compositionally biased region" description="Basic and acidic residues" evidence="5">
    <location>
        <begin position="407"/>
        <end position="416"/>
    </location>
</feature>
<reference evidence="7 8" key="1">
    <citation type="submission" date="2018-06" db="EMBL/GenBank/DDBJ databases">
        <title>A transcriptomic atlas of mushroom development highlights an independent origin of complex multicellularity.</title>
        <authorList>
            <consortium name="DOE Joint Genome Institute"/>
            <person name="Krizsan K."/>
            <person name="Almasi E."/>
            <person name="Merenyi Z."/>
            <person name="Sahu N."/>
            <person name="Viragh M."/>
            <person name="Koszo T."/>
            <person name="Mondo S."/>
            <person name="Kiss B."/>
            <person name="Balint B."/>
            <person name="Kues U."/>
            <person name="Barry K."/>
            <person name="Hegedus J.C."/>
            <person name="Henrissat B."/>
            <person name="Johnson J."/>
            <person name="Lipzen A."/>
            <person name="Ohm R."/>
            <person name="Nagy I."/>
            <person name="Pangilinan J."/>
            <person name="Yan J."/>
            <person name="Xiong Y."/>
            <person name="Grigoriev I.V."/>
            <person name="Hibbett D.S."/>
            <person name="Nagy L.G."/>
        </authorList>
    </citation>
    <scope>NUCLEOTIDE SEQUENCE [LARGE SCALE GENOMIC DNA]</scope>
    <source>
        <strain evidence="7 8">SZMC22713</strain>
    </source>
</reference>
<feature type="transmembrane region" description="Helical" evidence="6">
    <location>
        <begin position="176"/>
        <end position="196"/>
    </location>
</feature>
<dbReference type="PANTHER" id="PTHR23112">
    <property type="entry name" value="G PROTEIN-COUPLED RECEPTOR 157-RELATED"/>
    <property type="match status" value="1"/>
</dbReference>
<feature type="compositionally biased region" description="Basic and acidic residues" evidence="5">
    <location>
        <begin position="348"/>
        <end position="359"/>
    </location>
</feature>
<dbReference type="GO" id="GO:0004930">
    <property type="term" value="F:G protein-coupled receptor activity"/>
    <property type="evidence" value="ECO:0007669"/>
    <property type="project" value="TreeGrafter"/>
</dbReference>
<dbReference type="STRING" id="50990.A0A4Y7QMU7"/>
<sequence>MSSTVSESTFSFGTRLGLVFIVQAAFLSLISVLALLTYIAYSALKLRKTSARKWSTGTHVHYYFLSMLVSEVVQATGAYLHYGSKCRRKLIGHAMRRRHHEHQVDTRCCTNFLLFLPIPFERRQQDVDAGMFCNAQGILKQIGDVGVALSSLAIAVHTFFVLVFRWRPGPTPRTAIFVLSSIWLFITLSVGINGALNGHRGYWGDTGFWCWITTRYQTQQIVLEYLWMWLTSLLSIVAYVPIALVIKGVIVVEGNKIRLGEKRDKNIGLVVPTHARDPNGLALQMLFYPLIYIITVLPIAIVRWRVFVVGSHSVPPEATVFADVLFSSSGLFNVLLFSATRPSLLPRRESSQFEGEMHAPRRSPITVPPRTADLYDKDQGRADLGQLPDDDDNDIDDEWLSSGRLTTESHVKERHSSSPGTFT</sequence>
<dbReference type="EMBL" id="ML170157">
    <property type="protein sequence ID" value="TDL28696.1"/>
    <property type="molecule type" value="Genomic_DNA"/>
</dbReference>
<dbReference type="GO" id="GO:0005886">
    <property type="term" value="C:plasma membrane"/>
    <property type="evidence" value="ECO:0007669"/>
    <property type="project" value="TreeGrafter"/>
</dbReference>
<dbReference type="VEuPathDB" id="FungiDB:BD410DRAFT_824346"/>
<evidence type="ECO:0000256" key="1">
    <source>
        <dbReference type="ARBA" id="ARBA00004141"/>
    </source>
</evidence>
<feature type="transmembrane region" description="Helical" evidence="6">
    <location>
        <begin position="20"/>
        <end position="41"/>
    </location>
</feature>
<evidence type="ECO:0000256" key="6">
    <source>
        <dbReference type="SAM" id="Phobius"/>
    </source>
</evidence>
<name>A0A4Y7QMU7_9AGAM</name>
<keyword evidence="8" id="KW-1185">Reference proteome</keyword>
<comment type="subcellular location">
    <subcellularLocation>
        <location evidence="1">Membrane</location>
        <topology evidence="1">Multi-pass membrane protein</topology>
    </subcellularLocation>
</comment>
<feature type="transmembrane region" description="Helical" evidence="6">
    <location>
        <begin position="145"/>
        <end position="164"/>
    </location>
</feature>
<evidence type="ECO:0000256" key="5">
    <source>
        <dbReference type="SAM" id="MobiDB-lite"/>
    </source>
</evidence>
<organism evidence="7 8">
    <name type="scientific">Rickenella mellea</name>
    <dbReference type="NCBI Taxonomy" id="50990"/>
    <lineage>
        <taxon>Eukaryota</taxon>
        <taxon>Fungi</taxon>
        <taxon>Dikarya</taxon>
        <taxon>Basidiomycota</taxon>
        <taxon>Agaricomycotina</taxon>
        <taxon>Agaricomycetes</taxon>
        <taxon>Hymenochaetales</taxon>
        <taxon>Rickenellaceae</taxon>
        <taxon>Rickenella</taxon>
    </lineage>
</organism>
<dbReference type="Proteomes" id="UP000294933">
    <property type="component" value="Unassembled WGS sequence"/>
</dbReference>
<gene>
    <name evidence="7" type="ORF">BD410DRAFT_824346</name>
</gene>